<accession>A0AAD4LMW6</accession>
<comment type="caution">
    <text evidence="1">The sequence shown here is derived from an EMBL/GenBank/DDBJ whole genome shotgun (WGS) entry which is preliminary data.</text>
</comment>
<reference evidence="1" key="1">
    <citation type="submission" date="2022-01" db="EMBL/GenBank/DDBJ databases">
        <title>Comparative genomics reveals a dynamic genome evolution in the ectomycorrhizal milk-cap (Lactarius) mushrooms.</title>
        <authorList>
            <consortium name="DOE Joint Genome Institute"/>
            <person name="Lebreton A."/>
            <person name="Tang N."/>
            <person name="Kuo A."/>
            <person name="LaButti K."/>
            <person name="Drula E."/>
            <person name="Barry K."/>
            <person name="Clum A."/>
            <person name="Lipzen A."/>
            <person name="Mousain D."/>
            <person name="Ng V."/>
            <person name="Wang R."/>
            <person name="Wang X."/>
            <person name="Dai Y."/>
            <person name="Henrissat B."/>
            <person name="Grigoriev I.V."/>
            <person name="Guerin-Laguette A."/>
            <person name="Yu F."/>
            <person name="Martin F.M."/>
        </authorList>
    </citation>
    <scope>NUCLEOTIDE SEQUENCE</scope>
    <source>
        <strain evidence="1">QP</strain>
    </source>
</reference>
<evidence type="ECO:0000313" key="2">
    <source>
        <dbReference type="Proteomes" id="UP001201163"/>
    </source>
</evidence>
<dbReference type="Proteomes" id="UP001201163">
    <property type="component" value="Unassembled WGS sequence"/>
</dbReference>
<dbReference type="EMBL" id="JAKELL010000006">
    <property type="protein sequence ID" value="KAH8998004.1"/>
    <property type="molecule type" value="Genomic_DNA"/>
</dbReference>
<proteinExistence type="predicted"/>
<keyword evidence="2" id="KW-1185">Reference proteome</keyword>
<protein>
    <submittedName>
        <fullName evidence="1">Uncharacterized protein</fullName>
    </submittedName>
</protein>
<sequence length="114" mass="12829">MFSVWGRLTLFGSVLVWGRSKLYRGPDRSQNGTRLRHFFVDALMSVIIRPLCTVALSIPLPTRPMRQLNHVWTGAGTLTDENKQKRQNLAALALPVSQSSRISSVGYRSLIQFS</sequence>
<gene>
    <name evidence="1" type="ORF">EDB92DRAFT_1316255</name>
</gene>
<name>A0AAD4LMW6_9AGAM</name>
<evidence type="ECO:0000313" key="1">
    <source>
        <dbReference type="EMBL" id="KAH8998004.1"/>
    </source>
</evidence>
<organism evidence="1 2">
    <name type="scientific">Lactarius akahatsu</name>
    <dbReference type="NCBI Taxonomy" id="416441"/>
    <lineage>
        <taxon>Eukaryota</taxon>
        <taxon>Fungi</taxon>
        <taxon>Dikarya</taxon>
        <taxon>Basidiomycota</taxon>
        <taxon>Agaricomycotina</taxon>
        <taxon>Agaricomycetes</taxon>
        <taxon>Russulales</taxon>
        <taxon>Russulaceae</taxon>
        <taxon>Lactarius</taxon>
    </lineage>
</organism>
<dbReference type="AlphaFoldDB" id="A0AAD4LMW6"/>